<organism evidence="1 2">
    <name type="scientific">Anaerotruncus colihominis</name>
    <dbReference type="NCBI Taxonomy" id="169435"/>
    <lineage>
        <taxon>Bacteria</taxon>
        <taxon>Bacillati</taxon>
        <taxon>Bacillota</taxon>
        <taxon>Clostridia</taxon>
        <taxon>Eubacteriales</taxon>
        <taxon>Oscillospiraceae</taxon>
        <taxon>Anaerotruncus</taxon>
    </lineage>
</organism>
<evidence type="ECO:0000313" key="2">
    <source>
        <dbReference type="Proteomes" id="UP000260828"/>
    </source>
</evidence>
<dbReference type="InterPro" id="IPR002591">
    <property type="entry name" value="Phosphodiest/P_Trfase"/>
</dbReference>
<name>A0A3E3IRN0_9FIRM</name>
<protein>
    <submittedName>
        <fullName evidence="1">Alkaline phosphatase family protein</fullName>
    </submittedName>
</protein>
<dbReference type="PANTHER" id="PTHR10151:SF120">
    <property type="entry name" value="BIS(5'-ADENOSYL)-TRIPHOSPHATASE"/>
    <property type="match status" value="1"/>
</dbReference>
<dbReference type="GO" id="GO:0016787">
    <property type="term" value="F:hydrolase activity"/>
    <property type="evidence" value="ECO:0007669"/>
    <property type="project" value="UniProtKB-ARBA"/>
</dbReference>
<sequence>MPKQLSHKVIVLSLDAMTFEDFSKARDLTGFSWFWERGALARHIRSVYPSLTYPCHAAMACGCWPEESGVFNNELFLPETRRRPWIFYHDQIRRPTIFHAARAAGLRSGCILWPCMGNAPVDYLIPEIWDGDPDSGFFEPMCRAGSAPFIREIWPEVGSIPRGFQQPMLDEFVFACLRRVIHMGNPPLIYAHVCQIDNAKHYGGLDSTQVWEAVKRTGRLLDGLLRELDALGILEETTVALCSDHGQVPVDRASYPNVLLRKRGFLTPETGSDSLHWRVQSHSACCSAQVYVADPSDVPAVHAMLNDERIREYLGIAAVYDRSQAKKLFHLDGPFSFVLEGAPGVLFRDEWEGDSLMCSLTDAGLSYRANHGHDPARGQSPFFALKGPDVRQGALVEQADLIDEPVTIARLLGLSMPWAQGKPLDALLTTPG</sequence>
<dbReference type="AlphaFoldDB" id="A0A3E3IRN0"/>
<reference evidence="1 2" key="1">
    <citation type="submission" date="2018-08" db="EMBL/GenBank/DDBJ databases">
        <title>A genome reference for cultivated species of the human gut microbiota.</title>
        <authorList>
            <person name="Zou Y."/>
            <person name="Xue W."/>
            <person name="Luo G."/>
        </authorList>
    </citation>
    <scope>NUCLEOTIDE SEQUENCE [LARGE SCALE GENOMIC DNA]</scope>
    <source>
        <strain evidence="1 2">TF05-12AC</strain>
    </source>
</reference>
<comment type="caution">
    <text evidence="1">The sequence shown here is derived from an EMBL/GenBank/DDBJ whole genome shotgun (WGS) entry which is preliminary data.</text>
</comment>
<evidence type="ECO:0000313" key="1">
    <source>
        <dbReference type="EMBL" id="RGE69601.1"/>
    </source>
</evidence>
<dbReference type="Proteomes" id="UP000260828">
    <property type="component" value="Unassembled WGS sequence"/>
</dbReference>
<dbReference type="Gene3D" id="3.40.720.10">
    <property type="entry name" value="Alkaline Phosphatase, subunit A"/>
    <property type="match status" value="1"/>
</dbReference>
<dbReference type="CDD" id="cd16018">
    <property type="entry name" value="Enpp"/>
    <property type="match status" value="1"/>
</dbReference>
<gene>
    <name evidence="1" type="ORF">DXC40_00585</name>
</gene>
<dbReference type="SUPFAM" id="SSF53649">
    <property type="entry name" value="Alkaline phosphatase-like"/>
    <property type="match status" value="1"/>
</dbReference>
<dbReference type="PANTHER" id="PTHR10151">
    <property type="entry name" value="ECTONUCLEOTIDE PYROPHOSPHATASE/PHOSPHODIESTERASE"/>
    <property type="match status" value="1"/>
</dbReference>
<proteinExistence type="predicted"/>
<dbReference type="Pfam" id="PF01663">
    <property type="entry name" value="Phosphodiest"/>
    <property type="match status" value="1"/>
</dbReference>
<dbReference type="InterPro" id="IPR017850">
    <property type="entry name" value="Alkaline_phosphatase_core_sf"/>
</dbReference>
<dbReference type="RefSeq" id="WP_117545967.1">
    <property type="nucleotide sequence ID" value="NZ_QVME01000001.1"/>
</dbReference>
<accession>A0A3E3IRN0</accession>
<dbReference type="EMBL" id="QVME01000001">
    <property type="protein sequence ID" value="RGE69601.1"/>
    <property type="molecule type" value="Genomic_DNA"/>
</dbReference>